<organism evidence="2 3">
    <name type="scientific">Trichoderma asperellum (strain ATCC 204424 / CBS 433.97 / NBRC 101777)</name>
    <dbReference type="NCBI Taxonomy" id="1042311"/>
    <lineage>
        <taxon>Eukaryota</taxon>
        <taxon>Fungi</taxon>
        <taxon>Dikarya</taxon>
        <taxon>Ascomycota</taxon>
        <taxon>Pezizomycotina</taxon>
        <taxon>Sordariomycetes</taxon>
        <taxon>Hypocreomycetidae</taxon>
        <taxon>Hypocreales</taxon>
        <taxon>Hypocreaceae</taxon>
        <taxon>Trichoderma</taxon>
    </lineage>
</organism>
<reference evidence="2 3" key="1">
    <citation type="submission" date="2016-07" db="EMBL/GenBank/DDBJ databases">
        <title>Multiple horizontal gene transfer events from other fungi enriched the ability of initially mycotrophic Trichoderma (Ascomycota) to feed on dead plant biomass.</title>
        <authorList>
            <consortium name="DOE Joint Genome Institute"/>
            <person name="Aerts A."/>
            <person name="Atanasova L."/>
            <person name="Chenthamara K."/>
            <person name="Zhang J."/>
            <person name="Grujic M."/>
            <person name="Henrissat B."/>
            <person name="Kuo A."/>
            <person name="Salamov A."/>
            <person name="Lipzen A."/>
            <person name="Labutti K."/>
            <person name="Barry K."/>
            <person name="Miao Y."/>
            <person name="Rahimi M.J."/>
            <person name="Shen Q."/>
            <person name="Grigoriev I.V."/>
            <person name="Kubicek C.P."/>
            <person name="Druzhinina I.S."/>
        </authorList>
    </citation>
    <scope>NUCLEOTIDE SEQUENCE [LARGE SCALE GENOMIC DNA]</scope>
    <source>
        <strain evidence="2 3">CBS 433.97</strain>
    </source>
</reference>
<dbReference type="AlphaFoldDB" id="A0A2T3Z7E9"/>
<feature type="signal peptide" evidence="1">
    <location>
        <begin position="1"/>
        <end position="23"/>
    </location>
</feature>
<gene>
    <name evidence="2" type="ORF">M441DRAFT_58196</name>
</gene>
<name>A0A2T3Z7E9_TRIA4</name>
<dbReference type="EMBL" id="KZ679262">
    <property type="protein sequence ID" value="PTB40712.1"/>
    <property type="molecule type" value="Genomic_DNA"/>
</dbReference>
<sequence length="115" mass="13290">MRLSSSLLPLLLLLLLLPHPISQRASRRYLQVCLLHMMCKYVNPIRHLCSFAPRTAEEKNWLQPRDRFPQSCLYPAQAQKLAERDARRGVLYRPSQPDLPLLYKATGHSVNELAV</sequence>
<proteinExistence type="predicted"/>
<evidence type="ECO:0000313" key="2">
    <source>
        <dbReference type="EMBL" id="PTB40712.1"/>
    </source>
</evidence>
<accession>A0A2T3Z7E9</accession>
<evidence type="ECO:0008006" key="4">
    <source>
        <dbReference type="Google" id="ProtNLM"/>
    </source>
</evidence>
<feature type="chain" id="PRO_5015686847" description="Secreted protein" evidence="1">
    <location>
        <begin position="24"/>
        <end position="115"/>
    </location>
</feature>
<dbReference type="Proteomes" id="UP000240493">
    <property type="component" value="Unassembled WGS sequence"/>
</dbReference>
<evidence type="ECO:0000256" key="1">
    <source>
        <dbReference type="SAM" id="SignalP"/>
    </source>
</evidence>
<keyword evidence="3" id="KW-1185">Reference proteome</keyword>
<keyword evidence="1" id="KW-0732">Signal</keyword>
<protein>
    <recommendedName>
        <fullName evidence="4">Secreted protein</fullName>
    </recommendedName>
</protein>
<evidence type="ECO:0000313" key="3">
    <source>
        <dbReference type="Proteomes" id="UP000240493"/>
    </source>
</evidence>